<reference evidence="3 4" key="1">
    <citation type="submission" date="2024-03" db="EMBL/GenBank/DDBJ databases">
        <title>Novel species of the genus Variovorax.</title>
        <authorList>
            <person name="Liu Q."/>
            <person name="Xin Y.-H."/>
        </authorList>
    </citation>
    <scope>NUCLEOTIDE SEQUENCE [LARGE SCALE GENOMIC DNA]</scope>
    <source>
        <strain evidence="3 4">KACC 18501</strain>
    </source>
</reference>
<dbReference type="Pfam" id="PF00582">
    <property type="entry name" value="Usp"/>
    <property type="match status" value="1"/>
</dbReference>
<sequence length="153" mass="16078">MYQNILVPLDGSETSLRGLEEAIKLAGLTKGRLRLFHSIGDMSMAHAMDAYDSHQGRWVEAMREYGAKVLKDGKDKAQSAGVEAESVLHDGFSGKMAELVAAQASVWPADVIVLGTHGRKGVGRMLLGSGAEAVLRLAPVPVLLVRGAAAAGA</sequence>
<organism evidence="3 4">
    <name type="scientific">Variovorax humicola</name>
    <dbReference type="NCBI Taxonomy" id="1769758"/>
    <lineage>
        <taxon>Bacteria</taxon>
        <taxon>Pseudomonadati</taxon>
        <taxon>Pseudomonadota</taxon>
        <taxon>Betaproteobacteria</taxon>
        <taxon>Burkholderiales</taxon>
        <taxon>Comamonadaceae</taxon>
        <taxon>Variovorax</taxon>
    </lineage>
</organism>
<comment type="similarity">
    <text evidence="1">Belongs to the universal stress protein A family.</text>
</comment>
<evidence type="ECO:0000313" key="3">
    <source>
        <dbReference type="EMBL" id="MEJ8826536.1"/>
    </source>
</evidence>
<dbReference type="Proteomes" id="UP001363010">
    <property type="component" value="Unassembled WGS sequence"/>
</dbReference>
<dbReference type="InterPro" id="IPR006015">
    <property type="entry name" value="Universal_stress_UspA"/>
</dbReference>
<gene>
    <name evidence="3" type="ORF">WKW80_31695</name>
</gene>
<dbReference type="SUPFAM" id="SSF52402">
    <property type="entry name" value="Adenine nucleotide alpha hydrolases-like"/>
    <property type="match status" value="1"/>
</dbReference>
<evidence type="ECO:0000259" key="2">
    <source>
        <dbReference type="Pfam" id="PF00582"/>
    </source>
</evidence>
<dbReference type="InterPro" id="IPR014729">
    <property type="entry name" value="Rossmann-like_a/b/a_fold"/>
</dbReference>
<feature type="domain" description="UspA" evidence="2">
    <location>
        <begin position="1"/>
        <end position="146"/>
    </location>
</feature>
<accession>A0ABU8WB66</accession>
<comment type="caution">
    <text evidence="3">The sequence shown here is derived from an EMBL/GenBank/DDBJ whole genome shotgun (WGS) entry which is preliminary data.</text>
</comment>
<protein>
    <submittedName>
        <fullName evidence="3">Universal stress protein</fullName>
    </submittedName>
</protein>
<dbReference type="RefSeq" id="WP_340367574.1">
    <property type="nucleotide sequence ID" value="NZ_JBBKZV010000036.1"/>
</dbReference>
<dbReference type="InterPro" id="IPR006016">
    <property type="entry name" value="UspA"/>
</dbReference>
<dbReference type="Gene3D" id="3.40.50.620">
    <property type="entry name" value="HUPs"/>
    <property type="match status" value="1"/>
</dbReference>
<dbReference type="EMBL" id="JBBKZV010000036">
    <property type="protein sequence ID" value="MEJ8826536.1"/>
    <property type="molecule type" value="Genomic_DNA"/>
</dbReference>
<dbReference type="PRINTS" id="PR01438">
    <property type="entry name" value="UNVRSLSTRESS"/>
</dbReference>
<dbReference type="PANTHER" id="PTHR46268:SF15">
    <property type="entry name" value="UNIVERSAL STRESS PROTEIN HP_0031"/>
    <property type="match status" value="1"/>
</dbReference>
<keyword evidence="4" id="KW-1185">Reference proteome</keyword>
<dbReference type="PANTHER" id="PTHR46268">
    <property type="entry name" value="STRESS RESPONSE PROTEIN NHAX"/>
    <property type="match status" value="1"/>
</dbReference>
<dbReference type="CDD" id="cd00293">
    <property type="entry name" value="USP-like"/>
    <property type="match status" value="1"/>
</dbReference>
<proteinExistence type="inferred from homology"/>
<name>A0ABU8WB66_9BURK</name>
<evidence type="ECO:0000313" key="4">
    <source>
        <dbReference type="Proteomes" id="UP001363010"/>
    </source>
</evidence>
<evidence type="ECO:0000256" key="1">
    <source>
        <dbReference type="ARBA" id="ARBA00008791"/>
    </source>
</evidence>